<organism evidence="10 11">
    <name type="scientific">Candidatus Egerieousia excrementavium</name>
    <dbReference type="NCBI Taxonomy" id="2840778"/>
    <lineage>
        <taxon>Bacteria</taxon>
        <taxon>Pseudomonadati</taxon>
        <taxon>Bacteroidota</taxon>
        <taxon>Bacteroidia</taxon>
        <taxon>Bacteroidales</taxon>
        <taxon>Candidatus Egerieousia</taxon>
    </lineage>
</organism>
<dbReference type="Pfam" id="PF20791">
    <property type="entry name" value="Acyl-ACP_TE_C"/>
    <property type="match status" value="1"/>
</dbReference>
<dbReference type="SUPFAM" id="SSF54637">
    <property type="entry name" value="Thioesterase/thiol ester dehydrase-isomerase"/>
    <property type="match status" value="2"/>
</dbReference>
<evidence type="ECO:0008006" key="12">
    <source>
        <dbReference type="Google" id="ProtNLM"/>
    </source>
</evidence>
<evidence type="ECO:0000256" key="3">
    <source>
        <dbReference type="ARBA" id="ARBA00022801"/>
    </source>
</evidence>
<dbReference type="PANTHER" id="PTHR31727">
    <property type="entry name" value="OLEOYL-ACYL CARRIER PROTEIN THIOESTERASE 1, CHLOROPLASTIC"/>
    <property type="match status" value="1"/>
</dbReference>
<protein>
    <recommendedName>
        <fullName evidence="12">Acyl-ACP thioesterase</fullName>
    </recommendedName>
</protein>
<dbReference type="InterPro" id="IPR045023">
    <property type="entry name" value="FATA/B"/>
</dbReference>
<reference evidence="10" key="1">
    <citation type="submission" date="2020-10" db="EMBL/GenBank/DDBJ databases">
        <authorList>
            <person name="Gilroy R."/>
        </authorList>
    </citation>
    <scope>NUCLEOTIDE SEQUENCE</scope>
    <source>
        <strain evidence="10">15467</strain>
    </source>
</reference>
<dbReference type="PANTHER" id="PTHR31727:SF6">
    <property type="entry name" value="OLEOYL-ACYL CARRIER PROTEIN THIOESTERASE 1, CHLOROPLASTIC"/>
    <property type="match status" value="1"/>
</dbReference>
<dbReference type="AlphaFoldDB" id="A0A9D9GY12"/>
<dbReference type="InterPro" id="IPR049427">
    <property type="entry name" value="Acyl-ACP_TE_C"/>
</dbReference>
<dbReference type="CDD" id="cd00586">
    <property type="entry name" value="4HBT"/>
    <property type="match status" value="1"/>
</dbReference>
<dbReference type="InterPro" id="IPR002864">
    <property type="entry name" value="Acyl-ACP_thioesterase_NHD"/>
</dbReference>
<dbReference type="Proteomes" id="UP000823635">
    <property type="component" value="Unassembled WGS sequence"/>
</dbReference>
<keyword evidence="3" id="KW-0378">Hydrolase</keyword>
<evidence type="ECO:0000256" key="4">
    <source>
        <dbReference type="ARBA" id="ARBA00022832"/>
    </source>
</evidence>
<keyword evidence="2" id="KW-0444">Lipid biosynthesis</keyword>
<dbReference type="InterPro" id="IPR029069">
    <property type="entry name" value="HotDog_dom_sf"/>
</dbReference>
<reference evidence="10" key="2">
    <citation type="journal article" date="2021" name="PeerJ">
        <title>Extensive microbial diversity within the chicken gut microbiome revealed by metagenomics and culture.</title>
        <authorList>
            <person name="Gilroy R."/>
            <person name="Ravi A."/>
            <person name="Getino M."/>
            <person name="Pursley I."/>
            <person name="Horton D.L."/>
            <person name="Alikhan N.F."/>
            <person name="Baker D."/>
            <person name="Gharbi K."/>
            <person name="Hall N."/>
            <person name="Watson M."/>
            <person name="Adriaenssens E.M."/>
            <person name="Foster-Nyarko E."/>
            <person name="Jarju S."/>
            <person name="Secka A."/>
            <person name="Antonio M."/>
            <person name="Oren A."/>
            <person name="Chaudhuri R.R."/>
            <person name="La Ragione R."/>
            <person name="Hildebrand F."/>
            <person name="Pallen M.J."/>
        </authorList>
    </citation>
    <scope>NUCLEOTIDE SEQUENCE</scope>
    <source>
        <strain evidence="10">15467</strain>
    </source>
</reference>
<keyword evidence="5" id="KW-0809">Transit peptide</keyword>
<evidence type="ECO:0000313" key="11">
    <source>
        <dbReference type="Proteomes" id="UP000823635"/>
    </source>
</evidence>
<evidence type="ECO:0000256" key="6">
    <source>
        <dbReference type="ARBA" id="ARBA00023098"/>
    </source>
</evidence>
<sequence>MEMTKNSCSREIVVGWHDCDIKGDFRPYAFLNHTQEIAGEHANILGFGYNDLIKENHVWVLSRIMVRYLTHPGWCDRLTLKTWHKGMLSLFGLRDFVIYDESGQRAIVATSSWLIMNTQTRKIDRSTVFSSAAYMESTNRDNNAIEEPCGRIKRIPEMEYVRTHTVLCSDIDFLGHTNNAKYIEWITDSLGLQFLKEHRIAEFQVNFNAETRFGDKIDIYKKETASSQTGCTLYFEGRRGEETVFESRFSFTPCLP</sequence>
<keyword evidence="7" id="KW-0275">Fatty acid biosynthesis</keyword>
<dbReference type="EMBL" id="JADINB010000020">
    <property type="protein sequence ID" value="MBO8428482.1"/>
    <property type="molecule type" value="Genomic_DNA"/>
</dbReference>
<evidence type="ECO:0000313" key="10">
    <source>
        <dbReference type="EMBL" id="MBO8428482.1"/>
    </source>
</evidence>
<feature type="domain" description="Acyl-ACP thioesterase N-terminal hotdog" evidence="8">
    <location>
        <begin position="10"/>
        <end position="125"/>
    </location>
</feature>
<evidence type="ECO:0000256" key="7">
    <source>
        <dbReference type="ARBA" id="ARBA00023160"/>
    </source>
</evidence>
<keyword evidence="6" id="KW-0443">Lipid metabolism</keyword>
<accession>A0A9D9GY12</accession>
<comment type="caution">
    <text evidence="10">The sequence shown here is derived from an EMBL/GenBank/DDBJ whole genome shotgun (WGS) entry which is preliminary data.</text>
</comment>
<evidence type="ECO:0000256" key="2">
    <source>
        <dbReference type="ARBA" id="ARBA00022516"/>
    </source>
</evidence>
<evidence type="ECO:0000259" key="8">
    <source>
        <dbReference type="Pfam" id="PF01643"/>
    </source>
</evidence>
<feature type="domain" description="Acyl-ACP thioesterase-like C-terminal" evidence="9">
    <location>
        <begin position="163"/>
        <end position="241"/>
    </location>
</feature>
<comment type="similarity">
    <text evidence="1">Belongs to the acyl-ACP thioesterase family.</text>
</comment>
<evidence type="ECO:0000256" key="1">
    <source>
        <dbReference type="ARBA" id="ARBA00006500"/>
    </source>
</evidence>
<dbReference type="GO" id="GO:0000036">
    <property type="term" value="F:acyl carrier activity"/>
    <property type="evidence" value="ECO:0007669"/>
    <property type="project" value="TreeGrafter"/>
</dbReference>
<gene>
    <name evidence="10" type="ORF">IAC68_00910</name>
</gene>
<keyword evidence="4" id="KW-0276">Fatty acid metabolism</keyword>
<dbReference type="GO" id="GO:0016297">
    <property type="term" value="F:fatty acyl-[ACP] hydrolase activity"/>
    <property type="evidence" value="ECO:0007669"/>
    <property type="project" value="InterPro"/>
</dbReference>
<dbReference type="Pfam" id="PF01643">
    <property type="entry name" value="Acyl-ACP_TE"/>
    <property type="match status" value="1"/>
</dbReference>
<evidence type="ECO:0000259" key="9">
    <source>
        <dbReference type="Pfam" id="PF20791"/>
    </source>
</evidence>
<proteinExistence type="inferred from homology"/>
<evidence type="ECO:0000256" key="5">
    <source>
        <dbReference type="ARBA" id="ARBA00022946"/>
    </source>
</evidence>
<dbReference type="Gene3D" id="3.10.129.10">
    <property type="entry name" value="Hotdog Thioesterase"/>
    <property type="match status" value="2"/>
</dbReference>
<name>A0A9D9GY12_9BACT</name>